<feature type="domain" description="N-acetyltransferase" evidence="1">
    <location>
        <begin position="1"/>
        <end position="70"/>
    </location>
</feature>
<gene>
    <name evidence="2" type="ORF">BFG57_10840</name>
</gene>
<comment type="caution">
    <text evidence="2">The sequence shown here is derived from an EMBL/GenBank/DDBJ whole genome shotgun (WGS) entry which is preliminary data.</text>
</comment>
<dbReference type="InterPro" id="IPR000182">
    <property type="entry name" value="GNAT_dom"/>
</dbReference>
<dbReference type="Proteomes" id="UP000095209">
    <property type="component" value="Unassembled WGS sequence"/>
</dbReference>
<dbReference type="InterPro" id="IPR016181">
    <property type="entry name" value="Acyl_CoA_acyltransferase"/>
</dbReference>
<sequence length="70" mass="7697">MNSTAMIVGVATHPEHRGNGLVSMVMESLLIEVLKEGKVVGLLYDNPHAGGLYKKLGFQDIGKWVIYKIE</sequence>
<dbReference type="Pfam" id="PF13527">
    <property type="entry name" value="Acetyltransf_9"/>
    <property type="match status" value="1"/>
</dbReference>
<evidence type="ECO:0000313" key="2">
    <source>
        <dbReference type="EMBL" id="OEH93812.1"/>
    </source>
</evidence>
<evidence type="ECO:0000259" key="1">
    <source>
        <dbReference type="PROSITE" id="PS51186"/>
    </source>
</evidence>
<dbReference type="OrthoDB" id="248489at2"/>
<dbReference type="EMBL" id="MJEH01000008">
    <property type="protein sequence ID" value="OEH93812.1"/>
    <property type="molecule type" value="Genomic_DNA"/>
</dbReference>
<reference evidence="2 3" key="1">
    <citation type="submission" date="2016-08" db="EMBL/GenBank/DDBJ databases">
        <title>Genome of Bacillus solimangrovi GH2-4.</title>
        <authorList>
            <person name="Lim S."/>
            <person name="Kim B.-C."/>
        </authorList>
    </citation>
    <scope>NUCLEOTIDE SEQUENCE [LARGE SCALE GENOMIC DNA]</scope>
    <source>
        <strain evidence="2 3">GH2-4</strain>
    </source>
</reference>
<accession>A0A1E5LI99</accession>
<name>A0A1E5LI99_9BACI</name>
<dbReference type="RefSeq" id="WP_069716103.1">
    <property type="nucleotide sequence ID" value="NZ_MJEH01000008.1"/>
</dbReference>
<proteinExistence type="predicted"/>
<evidence type="ECO:0000313" key="3">
    <source>
        <dbReference type="Proteomes" id="UP000095209"/>
    </source>
</evidence>
<keyword evidence="3" id="KW-1185">Reference proteome</keyword>
<dbReference type="AlphaFoldDB" id="A0A1E5LI99"/>
<dbReference type="Gene3D" id="3.40.630.30">
    <property type="match status" value="1"/>
</dbReference>
<dbReference type="SUPFAM" id="SSF55729">
    <property type="entry name" value="Acyl-CoA N-acyltransferases (Nat)"/>
    <property type="match status" value="1"/>
</dbReference>
<dbReference type="PROSITE" id="PS51186">
    <property type="entry name" value="GNAT"/>
    <property type="match status" value="1"/>
</dbReference>
<dbReference type="GO" id="GO:0016747">
    <property type="term" value="F:acyltransferase activity, transferring groups other than amino-acyl groups"/>
    <property type="evidence" value="ECO:0007669"/>
    <property type="project" value="InterPro"/>
</dbReference>
<protein>
    <recommendedName>
        <fullName evidence="1">N-acetyltransferase domain-containing protein</fullName>
    </recommendedName>
</protein>
<organism evidence="2 3">
    <name type="scientific">Bacillus solimangrovi</name>
    <dbReference type="NCBI Taxonomy" id="1305675"/>
    <lineage>
        <taxon>Bacteria</taxon>
        <taxon>Bacillati</taxon>
        <taxon>Bacillota</taxon>
        <taxon>Bacilli</taxon>
        <taxon>Bacillales</taxon>
        <taxon>Bacillaceae</taxon>
        <taxon>Bacillus</taxon>
    </lineage>
</organism>